<dbReference type="KEGG" id="saqt:GJV85_08995"/>
<accession>A0A975B0Z6</accession>
<dbReference type="Proteomes" id="UP000671852">
    <property type="component" value="Chromosome"/>
</dbReference>
<name>A0A975B0Z6_9BACT</name>
<sequence>MKKIISDIHNAEQNSRKTIEFLIQNSSWSWIGEYPISIVNEISRITNEEDLKNLEKINFFDAEGFSKNSYSPKEIEYLIQDVPSAIKTAYCLCLKKKPAGNYIFKEKSQNDHWKKVTDEQNFEALVESTKFKDSDSVKVIENALRDIMQGAKDIPSLKNIGFAWIVTVPKTTNVEAILNHYFLDNHIFIEKGRKITYIGWADKLVDINMRTFANNP</sequence>
<gene>
    <name evidence="1" type="ORF">GJV85_08995</name>
</gene>
<dbReference type="AlphaFoldDB" id="A0A975B0Z6"/>
<evidence type="ECO:0000313" key="1">
    <source>
        <dbReference type="EMBL" id="QSZ42236.1"/>
    </source>
</evidence>
<dbReference type="EMBL" id="CP046072">
    <property type="protein sequence ID" value="QSZ42236.1"/>
    <property type="molecule type" value="Genomic_DNA"/>
</dbReference>
<evidence type="ECO:0000313" key="2">
    <source>
        <dbReference type="Proteomes" id="UP000671852"/>
    </source>
</evidence>
<organism evidence="1 2">
    <name type="scientific">Sulfurimonas aquatica</name>
    <dbReference type="NCBI Taxonomy" id="2672570"/>
    <lineage>
        <taxon>Bacteria</taxon>
        <taxon>Pseudomonadati</taxon>
        <taxon>Campylobacterota</taxon>
        <taxon>Epsilonproteobacteria</taxon>
        <taxon>Campylobacterales</taxon>
        <taxon>Sulfurimonadaceae</taxon>
        <taxon>Sulfurimonas</taxon>
    </lineage>
</organism>
<reference evidence="1" key="2">
    <citation type="submission" date="2021-04" db="EMBL/GenBank/DDBJ databases">
        <title>Isolation and characterization of a novel species of the genus Sulfurimonas.</title>
        <authorList>
            <person name="Fukui M."/>
        </authorList>
    </citation>
    <scope>NUCLEOTIDE SEQUENCE</scope>
    <source>
        <strain evidence="1">H1576</strain>
    </source>
</reference>
<proteinExistence type="predicted"/>
<protein>
    <submittedName>
        <fullName evidence="1">Uncharacterized protein</fullName>
    </submittedName>
</protein>
<reference evidence="1" key="1">
    <citation type="submission" date="2019-11" db="EMBL/GenBank/DDBJ databases">
        <authorList>
            <person name="Kojima H."/>
        </authorList>
    </citation>
    <scope>NUCLEOTIDE SEQUENCE</scope>
    <source>
        <strain evidence="1">H1576</strain>
    </source>
</reference>
<keyword evidence="2" id="KW-1185">Reference proteome</keyword>
<dbReference type="RefSeq" id="WP_207561052.1">
    <property type="nucleotide sequence ID" value="NZ_CP046072.1"/>
</dbReference>